<evidence type="ECO:0000256" key="1">
    <source>
        <dbReference type="SAM" id="MobiDB-lite"/>
    </source>
</evidence>
<dbReference type="InterPro" id="IPR059050">
    <property type="entry name" value="Rv3660c_N"/>
</dbReference>
<evidence type="ECO:0000313" key="4">
    <source>
        <dbReference type="Proteomes" id="UP000198386"/>
    </source>
</evidence>
<evidence type="ECO:0000313" key="3">
    <source>
        <dbReference type="EMBL" id="SNS73488.1"/>
    </source>
</evidence>
<dbReference type="Pfam" id="PF26563">
    <property type="entry name" value="Rv3660c_N"/>
    <property type="match status" value="1"/>
</dbReference>
<dbReference type="SUPFAM" id="SSF52540">
    <property type="entry name" value="P-loop containing nucleoside triphosphate hydrolases"/>
    <property type="match status" value="1"/>
</dbReference>
<protein>
    <submittedName>
        <fullName evidence="3">Helicase/secretion neighborhood CpaE-like protein</fullName>
    </submittedName>
</protein>
<dbReference type="InterPro" id="IPR022521">
    <property type="entry name" value="Rv3660c"/>
</dbReference>
<reference evidence="4" key="1">
    <citation type="submission" date="2017-06" db="EMBL/GenBank/DDBJ databases">
        <authorList>
            <person name="Varghese N."/>
            <person name="Submissions S."/>
        </authorList>
    </citation>
    <scope>NUCLEOTIDE SEQUENCE [LARGE SCALE GENOMIC DNA]</scope>
    <source>
        <strain evidence="4">DSM 45423</strain>
    </source>
</reference>
<feature type="region of interest" description="Disordered" evidence="1">
    <location>
        <begin position="1"/>
        <end position="25"/>
    </location>
</feature>
<gene>
    <name evidence="3" type="ORF">SAMN04488107_3609</name>
</gene>
<keyword evidence="3" id="KW-0347">Helicase</keyword>
<dbReference type="Proteomes" id="UP000198386">
    <property type="component" value="Unassembled WGS sequence"/>
</dbReference>
<dbReference type="AlphaFoldDB" id="A0A239GXJ2"/>
<organism evidence="3 4">
    <name type="scientific">Geodermatophilus saharensis</name>
    <dbReference type="NCBI Taxonomy" id="1137994"/>
    <lineage>
        <taxon>Bacteria</taxon>
        <taxon>Bacillati</taxon>
        <taxon>Actinomycetota</taxon>
        <taxon>Actinomycetes</taxon>
        <taxon>Geodermatophilales</taxon>
        <taxon>Geodermatophilaceae</taxon>
        <taxon>Geodermatophilus</taxon>
    </lineage>
</organism>
<keyword evidence="3" id="KW-0378">Hydrolase</keyword>
<dbReference type="EMBL" id="FZOH01000007">
    <property type="protein sequence ID" value="SNS73488.1"/>
    <property type="molecule type" value="Genomic_DNA"/>
</dbReference>
<feature type="domain" description="Rv3660c-like CheY-like N-terminal" evidence="2">
    <location>
        <begin position="29"/>
        <end position="136"/>
    </location>
</feature>
<dbReference type="InterPro" id="IPR027417">
    <property type="entry name" value="P-loop_NTPase"/>
</dbReference>
<dbReference type="RefSeq" id="WP_245817401.1">
    <property type="nucleotide sequence ID" value="NZ_FZOH01000007.1"/>
</dbReference>
<dbReference type="NCBIfam" id="TIGR03815">
    <property type="entry name" value="CpaE_hom_Actino"/>
    <property type="match status" value="1"/>
</dbReference>
<feature type="compositionally biased region" description="Gly residues" evidence="1">
    <location>
        <begin position="1"/>
        <end position="11"/>
    </location>
</feature>
<keyword evidence="3" id="KW-0547">Nucleotide-binding</keyword>
<proteinExistence type="predicted"/>
<keyword evidence="4" id="KW-1185">Reference proteome</keyword>
<evidence type="ECO:0000259" key="2">
    <source>
        <dbReference type="Pfam" id="PF26563"/>
    </source>
</evidence>
<dbReference type="Gene3D" id="3.40.50.300">
    <property type="entry name" value="P-loop containing nucleotide triphosphate hydrolases"/>
    <property type="match status" value="1"/>
</dbReference>
<sequence length="379" mass="37460">MTGTARRGGLGRVARRPAPLSPPRPLVVSADEDLLDDVLRVLAAAGTEPEVATGGPALRRAHREAGLVLLGADALDAPAVRALPRRPGVVVVAGTVPGPPAWAAAVELGAERVAVLPDDEAWLAARAADAVRSPVERGWLAVVGGSCGGAGTSTLAAALALTAADAAGGVLLVDADACGGGLDLLLGAEDADGLRWPSLSGVRGRIAGEALLAALPEVGGVTVLAAARDDPAPVPPAAVTAVVEAARGCGRPVVVDLPRPAGPDDATAAAVLAEADLAVLLVPARLRPASAARLLVTGAPGEPAPWGAARLVVREVPGGLSTAEVSAVTGRPVLAALAHDRGAVARGERGEPPAVTPRSPLGSVTRTLLGELARAERAA</sequence>
<name>A0A239GXJ2_9ACTN</name>
<keyword evidence="3" id="KW-0067">ATP-binding</keyword>
<accession>A0A239GXJ2</accession>
<dbReference type="GO" id="GO:0004386">
    <property type="term" value="F:helicase activity"/>
    <property type="evidence" value="ECO:0007669"/>
    <property type="project" value="UniProtKB-KW"/>
</dbReference>